<gene>
    <name evidence="2" type="ORF">O9H85_31780</name>
</gene>
<protein>
    <recommendedName>
        <fullName evidence="4">DUF4386 family protein</fullName>
    </recommendedName>
</protein>
<organism evidence="2 3">
    <name type="scientific">Paenibacillus gyeongsangnamensis</name>
    <dbReference type="NCBI Taxonomy" id="3388067"/>
    <lineage>
        <taxon>Bacteria</taxon>
        <taxon>Bacillati</taxon>
        <taxon>Bacillota</taxon>
        <taxon>Bacilli</taxon>
        <taxon>Bacillales</taxon>
        <taxon>Paenibacillaceae</taxon>
        <taxon>Paenibacillus</taxon>
    </lineage>
</organism>
<dbReference type="EMBL" id="JAQAGZ010000028">
    <property type="protein sequence ID" value="MCZ8516863.1"/>
    <property type="molecule type" value="Genomic_DNA"/>
</dbReference>
<proteinExistence type="predicted"/>
<keyword evidence="1" id="KW-0472">Membrane</keyword>
<evidence type="ECO:0008006" key="4">
    <source>
        <dbReference type="Google" id="ProtNLM"/>
    </source>
</evidence>
<keyword evidence="1" id="KW-1133">Transmembrane helix</keyword>
<evidence type="ECO:0000256" key="1">
    <source>
        <dbReference type="SAM" id="Phobius"/>
    </source>
</evidence>
<reference evidence="2 3" key="1">
    <citation type="submission" date="2022-12" db="EMBL/GenBank/DDBJ databases">
        <title>Draft genome sequence of Paenibacillus sp. dW9.</title>
        <authorList>
            <person name="Choi E.-W."/>
            <person name="Kim D.-U."/>
        </authorList>
    </citation>
    <scope>NUCLEOTIDE SEQUENCE [LARGE SCALE GENOMIC DNA]</scope>
    <source>
        <strain evidence="3">dW9</strain>
    </source>
</reference>
<evidence type="ECO:0000313" key="3">
    <source>
        <dbReference type="Proteomes" id="UP001527882"/>
    </source>
</evidence>
<feature type="transmembrane region" description="Helical" evidence="1">
    <location>
        <begin position="164"/>
        <end position="186"/>
    </location>
</feature>
<keyword evidence="3" id="KW-1185">Reference proteome</keyword>
<feature type="transmembrane region" description="Helical" evidence="1">
    <location>
        <begin position="140"/>
        <end position="158"/>
    </location>
</feature>
<accession>A0ABT4QIZ6</accession>
<dbReference type="Proteomes" id="UP001527882">
    <property type="component" value="Unassembled WGS sequence"/>
</dbReference>
<name>A0ABT4QIZ6_9BACL</name>
<evidence type="ECO:0000313" key="2">
    <source>
        <dbReference type="EMBL" id="MCZ8516863.1"/>
    </source>
</evidence>
<feature type="transmembrane region" description="Helical" evidence="1">
    <location>
        <begin position="72"/>
        <end position="91"/>
    </location>
</feature>
<feature type="transmembrane region" description="Helical" evidence="1">
    <location>
        <begin position="111"/>
        <end position="133"/>
    </location>
</feature>
<feature type="transmembrane region" description="Helical" evidence="1">
    <location>
        <begin position="7"/>
        <end position="28"/>
    </location>
</feature>
<dbReference type="RefSeq" id="WP_269885398.1">
    <property type="nucleotide sequence ID" value="NZ_JAQAGZ010000028.1"/>
</dbReference>
<feature type="transmembrane region" description="Helical" evidence="1">
    <location>
        <begin position="40"/>
        <end position="60"/>
    </location>
</feature>
<comment type="caution">
    <text evidence="2">The sequence shown here is derived from an EMBL/GenBank/DDBJ whole genome shotgun (WGS) entry which is preliminary data.</text>
</comment>
<sequence>MSSTHSFKILGGLGAVTSGILFFLAHFLNLFGNSEFGTVLGASLVFAAHLVVVFAFIGLYEAQAERRGLLGMFGMVLGVVGTIVVCAIVYVEIAGASGVDTSLVFNSYVPNLIKTGSLIFVAGMLLFGISTMLNNILPRWGGLLLVIGTIIFALGSFAGNAGPVFSAIGGAITGGGFVWLGIPLLYSNKLKNSK</sequence>
<keyword evidence="1" id="KW-0812">Transmembrane</keyword>